<dbReference type="PATRIC" id="fig|266128.3.peg.789"/>
<proteinExistence type="predicted"/>
<accession>A0A0R0BKI8</accession>
<keyword evidence="2" id="KW-1185">Reference proteome</keyword>
<protein>
    <submittedName>
        <fullName evidence="1">Uncharacterized protein</fullName>
    </submittedName>
</protein>
<evidence type="ECO:0000313" key="1">
    <source>
        <dbReference type="EMBL" id="KRG57611.1"/>
    </source>
</evidence>
<sequence>MPDLLIADVDPLLIERVRRIGLRRGWTQRQTLIALLESGLFHGERVGDSHFANPEQAALAEAIAALQSLP</sequence>
<comment type="caution">
    <text evidence="1">The sequence shown here is derived from an EMBL/GenBank/DDBJ whole genome shotgun (WGS) entry which is preliminary data.</text>
</comment>
<dbReference type="Proteomes" id="UP000051254">
    <property type="component" value="Unassembled WGS sequence"/>
</dbReference>
<name>A0A0R0BKI8_9GAMM</name>
<dbReference type="STRING" id="266128.ABB25_09610"/>
<dbReference type="EMBL" id="LDJH01000014">
    <property type="protein sequence ID" value="KRG57611.1"/>
    <property type="molecule type" value="Genomic_DNA"/>
</dbReference>
<gene>
    <name evidence="1" type="ORF">ABB25_09610</name>
</gene>
<dbReference type="RefSeq" id="WP_057666230.1">
    <property type="nucleotide sequence ID" value="NZ_JBEWQO010000013.1"/>
</dbReference>
<reference evidence="1 2" key="1">
    <citation type="submission" date="2015-05" db="EMBL/GenBank/DDBJ databases">
        <title>Genome sequencing and analysis of members of genus Stenotrophomonas.</title>
        <authorList>
            <person name="Patil P.P."/>
            <person name="Midha S."/>
            <person name="Patil P.B."/>
        </authorList>
    </citation>
    <scope>NUCLEOTIDE SEQUENCE [LARGE SCALE GENOMIC DNA]</scope>
    <source>
        <strain evidence="1 2">DSM 17805</strain>
    </source>
</reference>
<organism evidence="1 2">
    <name type="scientific">Stenotrophomonas koreensis</name>
    <dbReference type="NCBI Taxonomy" id="266128"/>
    <lineage>
        <taxon>Bacteria</taxon>
        <taxon>Pseudomonadati</taxon>
        <taxon>Pseudomonadota</taxon>
        <taxon>Gammaproteobacteria</taxon>
        <taxon>Lysobacterales</taxon>
        <taxon>Lysobacteraceae</taxon>
        <taxon>Stenotrophomonas</taxon>
    </lineage>
</organism>
<evidence type="ECO:0000313" key="2">
    <source>
        <dbReference type="Proteomes" id="UP000051254"/>
    </source>
</evidence>
<dbReference type="OrthoDB" id="5966436at2"/>
<dbReference type="AlphaFoldDB" id="A0A0R0BKI8"/>